<name>A0A6M3JTG3_9ZZZZ</name>
<dbReference type="SUPFAM" id="SSF53335">
    <property type="entry name" value="S-adenosyl-L-methionine-dependent methyltransferases"/>
    <property type="match status" value="1"/>
</dbReference>
<gene>
    <name evidence="2" type="ORF">MM415A02415_0008</name>
</gene>
<protein>
    <submittedName>
        <fullName evidence="2">Putative methyltransferase</fullName>
    </submittedName>
</protein>
<dbReference type="CDD" id="cd02440">
    <property type="entry name" value="AdoMet_MTases"/>
    <property type="match status" value="1"/>
</dbReference>
<evidence type="ECO:0000313" key="2">
    <source>
        <dbReference type="EMBL" id="QJA73296.1"/>
    </source>
</evidence>
<dbReference type="InterPro" id="IPR029063">
    <property type="entry name" value="SAM-dependent_MTases_sf"/>
</dbReference>
<dbReference type="EMBL" id="MT142016">
    <property type="protein sequence ID" value="QJA73296.1"/>
    <property type="molecule type" value="Genomic_DNA"/>
</dbReference>
<dbReference type="InterPro" id="IPR029044">
    <property type="entry name" value="Nucleotide-diphossugar_trans"/>
</dbReference>
<keyword evidence="2" id="KW-0489">Methyltransferase</keyword>
<keyword evidence="2" id="KW-0808">Transferase</keyword>
<accession>A0A6M3JTG3</accession>
<sequence>MTTYGYPNQKGMSICVPFTGRGLHYRIMLAYSQLMPPMNYNTRYLHTGPNPFQPAPPIDVARNWFADQSLAAGCRYMFFMDEDVVVPQFAVRQLLHRLEHHPDAAIAAGIYCQKAQPPEPMVFRGSGDGPYWDWKAGELFECDSIGMGCAMIRLDALKDIEKPWFKTVNDNDAFLDNKPLCEGWTEDIWFCDRVRKAGFKILADGAILPDHVNLETGEAWNLPPGSKPVAHLEVKKGTKKILDLGCGESPYQTNEGQVVTCDIREEVKPDYRCDLRRLPFDAGQFDIVFSSHTLEHFARDEVDSALDEWLRVLKPKGELRLIVPNIEWAADRIKQGIIDNDVLNVLYGAQGYSENFHKVGFTPTILQTMLKKRGYKSDVKLDGYNIILRATKNGMVGRTQRKRGVSRKNR</sequence>
<dbReference type="GO" id="GO:0008757">
    <property type="term" value="F:S-adenosylmethionine-dependent methyltransferase activity"/>
    <property type="evidence" value="ECO:0007669"/>
    <property type="project" value="InterPro"/>
</dbReference>
<proteinExistence type="predicted"/>
<dbReference type="Gene3D" id="3.40.50.150">
    <property type="entry name" value="Vaccinia Virus protein VP39"/>
    <property type="match status" value="1"/>
</dbReference>
<dbReference type="GO" id="GO:0032259">
    <property type="term" value="P:methylation"/>
    <property type="evidence" value="ECO:0007669"/>
    <property type="project" value="UniProtKB-KW"/>
</dbReference>
<organism evidence="2">
    <name type="scientific">viral metagenome</name>
    <dbReference type="NCBI Taxonomy" id="1070528"/>
    <lineage>
        <taxon>unclassified sequences</taxon>
        <taxon>metagenomes</taxon>
        <taxon>organismal metagenomes</taxon>
    </lineage>
</organism>
<dbReference type="AlphaFoldDB" id="A0A6M3JTG3"/>
<reference evidence="2" key="1">
    <citation type="submission" date="2020-03" db="EMBL/GenBank/DDBJ databases">
        <title>The deep terrestrial virosphere.</title>
        <authorList>
            <person name="Holmfeldt K."/>
            <person name="Nilsson E."/>
            <person name="Simone D."/>
            <person name="Lopez-Fernandez M."/>
            <person name="Wu X."/>
            <person name="de Brujin I."/>
            <person name="Lundin D."/>
            <person name="Andersson A."/>
            <person name="Bertilsson S."/>
            <person name="Dopson M."/>
        </authorList>
    </citation>
    <scope>NUCLEOTIDE SEQUENCE</scope>
    <source>
        <strain evidence="2">MM415A02415</strain>
    </source>
</reference>
<dbReference type="Gene3D" id="3.90.550.40">
    <property type="match status" value="1"/>
</dbReference>
<dbReference type="SUPFAM" id="SSF53448">
    <property type="entry name" value="Nucleotide-diphospho-sugar transferases"/>
    <property type="match status" value="1"/>
</dbReference>
<evidence type="ECO:0000259" key="1">
    <source>
        <dbReference type="Pfam" id="PF08241"/>
    </source>
</evidence>
<dbReference type="Pfam" id="PF08241">
    <property type="entry name" value="Methyltransf_11"/>
    <property type="match status" value="1"/>
</dbReference>
<dbReference type="InterPro" id="IPR013216">
    <property type="entry name" value="Methyltransf_11"/>
</dbReference>
<feature type="domain" description="Methyltransferase type 11" evidence="1">
    <location>
        <begin position="242"/>
        <end position="319"/>
    </location>
</feature>